<dbReference type="Gene3D" id="3.40.50.1820">
    <property type="entry name" value="alpha/beta hydrolase"/>
    <property type="match status" value="1"/>
</dbReference>
<accession>A0A7Z1N5V2</accession>
<organism evidence="1 2">
    <name type="scientific">Staphylococcus aureus</name>
    <dbReference type="NCBI Taxonomy" id="1280"/>
    <lineage>
        <taxon>Bacteria</taxon>
        <taxon>Bacillati</taxon>
        <taxon>Bacillota</taxon>
        <taxon>Bacilli</taxon>
        <taxon>Bacillales</taxon>
        <taxon>Staphylococcaceae</taxon>
        <taxon>Staphylococcus</taxon>
    </lineage>
</organism>
<sequence>MLKQGDEVLDYREAESYFSQDGAQSALIVEPGGDHFMHDMDSKIPLMIDFLFDRA</sequence>
<evidence type="ECO:0000313" key="2">
    <source>
        <dbReference type="Proteomes" id="UP000238775"/>
    </source>
</evidence>
<reference evidence="1 2" key="1">
    <citation type="submission" date="2017-11" db="EMBL/GenBank/DDBJ databases">
        <authorList>
            <person name="Founou R.C."/>
            <person name="Founou L."/>
            <person name="Allam M."/>
            <person name="Ismail A."/>
            <person name="Essack S.Y."/>
        </authorList>
    </citation>
    <scope>NUCLEOTIDE SEQUENCE [LARGE SCALE GENOMIC DNA]</scope>
    <source>
        <strain evidence="1 2">G703N2B1</strain>
    </source>
</reference>
<evidence type="ECO:0008006" key="3">
    <source>
        <dbReference type="Google" id="ProtNLM"/>
    </source>
</evidence>
<name>A0A7Z1N5V2_STAAU</name>
<dbReference type="Proteomes" id="UP000238775">
    <property type="component" value="Unassembled WGS sequence"/>
</dbReference>
<protein>
    <recommendedName>
        <fullName evidence="3">Esterase</fullName>
    </recommendedName>
</protein>
<proteinExistence type="predicted"/>
<dbReference type="AlphaFoldDB" id="A0A7Z1N5V2"/>
<comment type="caution">
    <text evidence="1">The sequence shown here is derived from an EMBL/GenBank/DDBJ whole genome shotgun (WGS) entry which is preliminary data.</text>
</comment>
<evidence type="ECO:0000313" key="1">
    <source>
        <dbReference type="EMBL" id="PPJ75494.1"/>
    </source>
</evidence>
<gene>
    <name evidence="1" type="ORF">CV021_04865</name>
</gene>
<dbReference type="EMBL" id="PGWZ01000327">
    <property type="protein sequence ID" value="PPJ75494.1"/>
    <property type="molecule type" value="Genomic_DNA"/>
</dbReference>
<dbReference type="InterPro" id="IPR029058">
    <property type="entry name" value="AB_hydrolase_fold"/>
</dbReference>